<feature type="compositionally biased region" description="Basic and acidic residues" evidence="1">
    <location>
        <begin position="69"/>
        <end position="95"/>
    </location>
</feature>
<evidence type="ECO:0000256" key="1">
    <source>
        <dbReference type="SAM" id="MobiDB-lite"/>
    </source>
</evidence>
<keyword evidence="2" id="KW-1185">Reference proteome</keyword>
<sequence>MEQMQTLRQNECEQVSTAIADCGKEILPQKSTSPMIVSGAWGKHKPQTINTPPPNQSERQQSSDQKPQNQDRRNYPQKCYYDDLSSHYDGYKHSC</sequence>
<proteinExistence type="predicted"/>
<evidence type="ECO:0000313" key="2">
    <source>
        <dbReference type="Proteomes" id="UP000887565"/>
    </source>
</evidence>
<reference evidence="3" key="1">
    <citation type="submission" date="2022-11" db="UniProtKB">
        <authorList>
            <consortium name="WormBaseParasite"/>
        </authorList>
    </citation>
    <scope>IDENTIFICATION</scope>
</reference>
<name>A0A915KUR2_ROMCU</name>
<protein>
    <submittedName>
        <fullName evidence="3">Uncharacterized protein</fullName>
    </submittedName>
</protein>
<accession>A0A915KUR2</accession>
<organism evidence="2 3">
    <name type="scientific">Romanomermis culicivorax</name>
    <name type="common">Nematode worm</name>
    <dbReference type="NCBI Taxonomy" id="13658"/>
    <lineage>
        <taxon>Eukaryota</taxon>
        <taxon>Metazoa</taxon>
        <taxon>Ecdysozoa</taxon>
        <taxon>Nematoda</taxon>
        <taxon>Enoplea</taxon>
        <taxon>Dorylaimia</taxon>
        <taxon>Mermithida</taxon>
        <taxon>Mermithoidea</taxon>
        <taxon>Mermithidae</taxon>
        <taxon>Romanomermis</taxon>
    </lineage>
</organism>
<feature type="region of interest" description="Disordered" evidence="1">
    <location>
        <begin position="36"/>
        <end position="95"/>
    </location>
</feature>
<dbReference type="Proteomes" id="UP000887565">
    <property type="component" value="Unplaced"/>
</dbReference>
<feature type="compositionally biased region" description="Polar residues" evidence="1">
    <location>
        <begin position="56"/>
        <end position="68"/>
    </location>
</feature>
<evidence type="ECO:0000313" key="3">
    <source>
        <dbReference type="WBParaSite" id="nRc.2.0.1.t42666-RA"/>
    </source>
</evidence>
<dbReference type="AlphaFoldDB" id="A0A915KUR2"/>
<dbReference type="WBParaSite" id="nRc.2.0.1.t42666-RA">
    <property type="protein sequence ID" value="nRc.2.0.1.t42666-RA"/>
    <property type="gene ID" value="nRc.2.0.1.g42666"/>
</dbReference>